<dbReference type="EMBL" id="LOMO01000078">
    <property type="protein sequence ID" value="KXY40447.1"/>
    <property type="molecule type" value="Genomic_DNA"/>
</dbReference>
<reference evidence="1 2" key="1">
    <citation type="submission" date="2015-12" db="EMBL/GenBank/DDBJ databases">
        <title>Bacillus cereus Group isolate.</title>
        <authorList>
            <person name="Kovac J."/>
        </authorList>
    </citation>
    <scope>NUCLEOTIDE SEQUENCE [LARGE SCALE GENOMIC DNA]</scope>
    <source>
        <strain evidence="1 2">FSL K6-0073</strain>
    </source>
</reference>
<evidence type="ECO:0008006" key="3">
    <source>
        <dbReference type="Google" id="ProtNLM"/>
    </source>
</evidence>
<dbReference type="Gene3D" id="1.20.5.340">
    <property type="match status" value="1"/>
</dbReference>
<accession>A0A9X0SNL1</accession>
<dbReference type="Proteomes" id="UP000075476">
    <property type="component" value="Unassembled WGS sequence"/>
</dbReference>
<evidence type="ECO:0000313" key="1">
    <source>
        <dbReference type="EMBL" id="KXY40447.1"/>
    </source>
</evidence>
<dbReference type="RefSeq" id="WP_061663297.1">
    <property type="nucleotide sequence ID" value="NZ_LOMO01000078.1"/>
</dbReference>
<proteinExistence type="predicted"/>
<protein>
    <recommendedName>
        <fullName evidence="3">Peptidase S74</fullName>
    </recommendedName>
</protein>
<sequence>MRTPSGILHIVDFKTSQIVSNIQPKDYWDDKRHWEIKNNIDTLEFKTFNGTSHAITLQQQNLILKEVRDGRIIPYVINNEVEKDSNDKSLTVHASGAWVQIAKNGYIMPQRIESKTVNEFIDMALIGMKWKRGRTEYAGFHTMTVDEIIDPLTFLNKIASLFNLEIQYRVEVVGSQITGWYVDMIKRRGQETGKEVALGKDLVGVRRIEHSRDICTALVGFVKGEGDKIITVESINNGLPYITDSDAFQRWNEQGKHKFGFYTPETEDQNMSPERLMTLMKTEFKKRINTSVSYEVEAQSIGRVFGLAHELINEGDTIRIKDTGFTPKLYLEARAIAGDESFTDPSQDKYVFGDYRELVDQSEEWRRYYKQLVSQLGGKATQDYVDQLKLIAEKAEADAAQAIIDADLADRAAQKAKEDAEYAKALADQINKDSATWQTVIIESTNAPTTGLVAGKSLWLDISKGKPGILKKWNGTTWEAIVPDTKQLEQDVQTWVNGELDKIKGDMEDLVDINWLNQQMEGKANKADTYTKTDVDTALNGKVSNSKYTTDQQGVLQKFENQQTQINQNAKDITLSATKTELSTVDGKVTTVDGKLNTTNGKVAGLEGDMVNVKKEASELKVEVGKISTSVSEVTGKVDGMKFGVENLLIRSKDNETPFWAITGNTKTAEKYLDTSVWSSTEAWSGLEYLTAYLRDQGVQKLQTDYTFSMYMRVVSPNSDKKVDVKFYCGSATDNGKTVANVGAAWQRVTHTFKWISTSDDRLRFEPINTATEIGATRFEYAAYQLEEGNIVSSYKPSSKDAFTSGGGNVIRNSSFDRGLMDWDYNNSTAKAKITVPQNPDLGSVLKIANAGAATDQYIGVKQQLIDLIPKSGQVGEQISISFFIKWNSAAANLNDDQFAVELQDTTDSNKPFVSNLYVTRTAVQQWRKVTHTFTVTKSFKNPQIVIWLRRNGDIEVSNFMLNRGNLPLEWSPSPMDRQLSGGTNLLLNSSGNNEFVKHKGAAKHFTNKATVTNVGDYIHMVCNDYTDSFYQFTDITSAKTEMYGFKADTNYVLSFEADTDSTDMNFVLFEYLSNGTLTEVNTKTFACVSNWRRYEVRFRTTAGITGLFFRLRFPKNAASNGKIFRFKKVQIEEGEIASDWNRNADDLTLNTEFVKKTSEIIQTVDGITQRVENTESGLTGVKSRVGTLETTSTDITARVTEVEKVNTAQGNTLTSQGQTITEHTSEINVLKNQITLTVSKDEAQGYVSAAGRENIIKNAVLSSGKYWGFHAGVSHDPALNYKGYGVLKTVQSGLTTDSWRGAYTDRYPCVGGNYYVASAWAYRTTAMDRGASYEIQFFDKAGNRIGTAYSSITDANLPINTWKKFQTDEYKAPDSAVSMFFRFHVVRNGTLMISQPTLQAGKIASTDFYPSPFDYTNQEQLISDVSNKVNTSDYNQKVTQIDNRLTINEQGLDLKASKSEVYTQTQSDGRYAKDAYVKELEGRVQVTEKNILSTVKKGDIISSINQTAEQITIDVSKLAINAATIVKWLTAEGIDTNFISVRGDKIIIDKNGVTVKMLDFLFEDEWGTKTTAVSRRNLIADPDFSSVTKKNIGNADYYGFEGGYGLTWKSWGNVVIEKNTHIFDYEQMVNAARVDMYNYPEAIVNNGIHPGNEYTLSAHFRTAMINGVRKTGKPRLQVCCVTFRDNVSYDTWHEQKMDFPEPSTYYGEIRRYSFTFKVPTNYIPQQHALIIKVCSGNADMRQGTAVCVSGVTLYSGKYASMYNWDRAAAERADGLQPFNRIAIGGVNNNIGPADHGQTFDISTEKDVFINQPILTQGINLGRNKMGQAGSIRFFDGGQGYGFYFMGMAGQWYKLPNV</sequence>
<name>A0A9X0SNL1_BACCE</name>
<comment type="caution">
    <text evidence="1">The sequence shown here is derived from an EMBL/GenBank/DDBJ whole genome shotgun (WGS) entry which is preliminary data.</text>
</comment>
<dbReference type="InterPro" id="IPR007119">
    <property type="entry name" value="Phage_tail_spike_N"/>
</dbReference>
<organism evidence="1 2">
    <name type="scientific">Bacillus cereus</name>
    <dbReference type="NCBI Taxonomy" id="1396"/>
    <lineage>
        <taxon>Bacteria</taxon>
        <taxon>Bacillati</taxon>
        <taxon>Bacillota</taxon>
        <taxon>Bacilli</taxon>
        <taxon>Bacillales</taxon>
        <taxon>Bacillaceae</taxon>
        <taxon>Bacillus</taxon>
        <taxon>Bacillus cereus group</taxon>
    </lineage>
</organism>
<dbReference type="Gene3D" id="2.60.120.260">
    <property type="entry name" value="Galactose-binding domain-like"/>
    <property type="match status" value="1"/>
</dbReference>
<evidence type="ECO:0000313" key="2">
    <source>
        <dbReference type="Proteomes" id="UP000075476"/>
    </source>
</evidence>
<dbReference type="NCBIfam" id="TIGR01665">
    <property type="entry name" value="put_anti_recept"/>
    <property type="match status" value="1"/>
</dbReference>
<gene>
    <name evidence="1" type="ORF">AT268_13235</name>
</gene>